<dbReference type="InterPro" id="IPR011042">
    <property type="entry name" value="6-blade_b-propeller_TolB-like"/>
</dbReference>
<dbReference type="PANTHER" id="PTHR19328">
    <property type="entry name" value="HEDGEHOG-INTERACTING PROTEIN"/>
    <property type="match status" value="1"/>
</dbReference>
<dbReference type="EMBL" id="CP016896">
    <property type="protein sequence ID" value="APV36857.1"/>
    <property type="molecule type" value="Genomic_DNA"/>
</dbReference>
<evidence type="ECO:0000259" key="2">
    <source>
        <dbReference type="Pfam" id="PF07995"/>
    </source>
</evidence>
<dbReference type="InterPro" id="IPR012938">
    <property type="entry name" value="Glc/Sorbosone_DH"/>
</dbReference>
<reference evidence="3 4" key="1">
    <citation type="submission" date="2016-08" db="EMBL/GenBank/DDBJ databases">
        <title>Complete genome sequence of Acinetobacter baylyi strain GFJ2.</title>
        <authorList>
            <person name="Tabata M."/>
            <person name="Kuboki S."/>
            <person name="Gibu N."/>
            <person name="Kinouchi Y."/>
            <person name="Vangnai A."/>
            <person name="Kasai D."/>
            <person name="Fukuda M."/>
        </authorList>
    </citation>
    <scope>NUCLEOTIDE SEQUENCE [LARGE SCALE GENOMIC DNA]</scope>
    <source>
        <strain evidence="3 4">GFJ2</strain>
    </source>
</reference>
<dbReference type="Pfam" id="PF07995">
    <property type="entry name" value="GSDH"/>
    <property type="match status" value="1"/>
</dbReference>
<feature type="chain" id="PRO_5013247266" evidence="1">
    <location>
        <begin position="22"/>
        <end position="396"/>
    </location>
</feature>
<keyword evidence="1" id="KW-0732">Signal</keyword>
<dbReference type="STRING" id="487316.BEN76_12865"/>
<evidence type="ECO:0000313" key="4">
    <source>
        <dbReference type="Proteomes" id="UP000185674"/>
    </source>
</evidence>
<protein>
    <submittedName>
        <fullName evidence="3">Glucose dehydrogenase</fullName>
    </submittedName>
</protein>
<proteinExistence type="predicted"/>
<dbReference type="SUPFAM" id="SSF50952">
    <property type="entry name" value="Soluble quinoprotein glucose dehydrogenase"/>
    <property type="match status" value="1"/>
</dbReference>
<organism evidence="3 4">
    <name type="scientific">Acinetobacter soli</name>
    <dbReference type="NCBI Taxonomy" id="487316"/>
    <lineage>
        <taxon>Bacteria</taxon>
        <taxon>Pseudomonadati</taxon>
        <taxon>Pseudomonadota</taxon>
        <taxon>Gammaproteobacteria</taxon>
        <taxon>Moraxellales</taxon>
        <taxon>Moraxellaceae</taxon>
        <taxon>Acinetobacter</taxon>
    </lineage>
</organism>
<evidence type="ECO:0000313" key="3">
    <source>
        <dbReference type="EMBL" id="APV36857.1"/>
    </source>
</evidence>
<dbReference type="PANTHER" id="PTHR19328:SF75">
    <property type="entry name" value="ALDOSE SUGAR DEHYDROGENASE YLII"/>
    <property type="match status" value="1"/>
</dbReference>
<feature type="signal peptide" evidence="1">
    <location>
        <begin position="1"/>
        <end position="21"/>
    </location>
</feature>
<sequence length="396" mass="43024">MTKQFATSILCSSFILLGACGANNTNSKAPQSNSQSSSSVQQATRVEQTFNQEAVAKFNEPWALTTLPDDRLLITERQGKLKLFDPATQKSLEVAGVPKVSYGGQGGLGDVIVHPDYARNSWIYLSYAEAGTGGYGAVVIRAKLDQTRAAQPRLTDIQKIWTQVPKMSGQGHYAHRLAFDQEGKLWISSGERQKFDPAQDMTSNLGKIVRLNDDGTPATGNPFASQGGVAAQIWSLGHRNPLGMAFDAKGQLWVVEMGPKGGDELNRIVKGANYGYPIVSNGDHYSGKPIPDHDTRPEFQAPEVSWTPVISPSSMIIYQHSAFPAWKDKAIIGGLSSESIVVVDLQSQPVQEVQRIDMQHRIRGVHAAKDGSLWVIQDGANASLLKLTPKSSTDRL</sequence>
<evidence type="ECO:0000256" key="1">
    <source>
        <dbReference type="SAM" id="SignalP"/>
    </source>
</evidence>
<name>A0A1P8EKX1_9GAMM</name>
<dbReference type="AlphaFoldDB" id="A0A1P8EKX1"/>
<dbReference type="Proteomes" id="UP000185674">
    <property type="component" value="Chromosome"/>
</dbReference>
<dbReference type="RefSeq" id="WP_076033245.1">
    <property type="nucleotide sequence ID" value="NZ_CP016896.1"/>
</dbReference>
<dbReference type="PROSITE" id="PS51257">
    <property type="entry name" value="PROKAR_LIPOPROTEIN"/>
    <property type="match status" value="1"/>
</dbReference>
<dbReference type="InterPro" id="IPR011041">
    <property type="entry name" value="Quinoprot_gluc/sorb_DH_b-prop"/>
</dbReference>
<dbReference type="Gene3D" id="2.120.10.30">
    <property type="entry name" value="TolB, C-terminal domain"/>
    <property type="match status" value="1"/>
</dbReference>
<gene>
    <name evidence="3" type="ORF">BEN76_12865</name>
</gene>
<dbReference type="eggNOG" id="COG2133">
    <property type="taxonomic scope" value="Bacteria"/>
</dbReference>
<accession>A0A1P8EKX1</accession>
<dbReference type="KEGG" id="asol:BEN76_12865"/>
<feature type="domain" description="Glucose/Sorbosone dehydrogenase" evidence="2">
    <location>
        <begin position="58"/>
        <end position="386"/>
    </location>
</feature>